<sequence length="124" mass="13163">MEAASFLNTRLPISGAPAAPSKIKNLVQAPSPSLVKLRGRPKAVVAARCVAPSGGSVVGVERELKCGGQGVVELLECLEREAIMGEDEGKEPHDYNRRARIFEKSSRVFRALREGEAAPSPGPS</sequence>
<dbReference type="PANTHER" id="PTHR37758:SF1">
    <property type="entry name" value="OS03G0334300 PROTEIN"/>
    <property type="match status" value="1"/>
</dbReference>
<gene>
    <name evidence="1" type="ORF">CRG98_033419</name>
</gene>
<dbReference type="AlphaFoldDB" id="A0A2I0IQ69"/>
<proteinExistence type="predicted"/>
<evidence type="ECO:0000313" key="1">
    <source>
        <dbReference type="EMBL" id="PKI46161.1"/>
    </source>
</evidence>
<comment type="caution">
    <text evidence="1">The sequence shown here is derived from an EMBL/GenBank/DDBJ whole genome shotgun (WGS) entry which is preliminary data.</text>
</comment>
<dbReference type="PANTHER" id="PTHR37758">
    <property type="entry name" value="OS03G0334300 PROTEIN"/>
    <property type="match status" value="1"/>
</dbReference>
<dbReference type="STRING" id="22663.A0A2I0IQ69"/>
<name>A0A2I0IQ69_PUNGR</name>
<organism evidence="1 2">
    <name type="scientific">Punica granatum</name>
    <name type="common">Pomegranate</name>
    <dbReference type="NCBI Taxonomy" id="22663"/>
    <lineage>
        <taxon>Eukaryota</taxon>
        <taxon>Viridiplantae</taxon>
        <taxon>Streptophyta</taxon>
        <taxon>Embryophyta</taxon>
        <taxon>Tracheophyta</taxon>
        <taxon>Spermatophyta</taxon>
        <taxon>Magnoliopsida</taxon>
        <taxon>eudicotyledons</taxon>
        <taxon>Gunneridae</taxon>
        <taxon>Pentapetalae</taxon>
        <taxon>rosids</taxon>
        <taxon>malvids</taxon>
        <taxon>Myrtales</taxon>
        <taxon>Lythraceae</taxon>
        <taxon>Punica</taxon>
    </lineage>
</organism>
<dbReference type="GO" id="GO:0009507">
    <property type="term" value="C:chloroplast"/>
    <property type="evidence" value="ECO:0007669"/>
    <property type="project" value="TreeGrafter"/>
</dbReference>
<reference evidence="1 2" key="1">
    <citation type="submission" date="2017-11" db="EMBL/GenBank/DDBJ databases">
        <title>De-novo sequencing of pomegranate (Punica granatum L.) genome.</title>
        <authorList>
            <person name="Akparov Z."/>
            <person name="Amiraslanov A."/>
            <person name="Hajiyeva S."/>
            <person name="Abbasov M."/>
            <person name="Kaur K."/>
            <person name="Hamwieh A."/>
            <person name="Solovyev V."/>
            <person name="Salamov A."/>
            <person name="Braich B."/>
            <person name="Kosarev P."/>
            <person name="Mahmoud A."/>
            <person name="Hajiyev E."/>
            <person name="Babayeva S."/>
            <person name="Izzatullayeva V."/>
            <person name="Mammadov A."/>
            <person name="Mammadov A."/>
            <person name="Sharifova S."/>
            <person name="Ojaghi J."/>
            <person name="Eynullazada K."/>
            <person name="Bayramov B."/>
            <person name="Abdulazimova A."/>
            <person name="Shahmuradov I."/>
        </authorList>
    </citation>
    <scope>NUCLEOTIDE SEQUENCE [LARGE SCALE GENOMIC DNA]</scope>
    <source>
        <strain evidence="2">cv. AG2017</strain>
        <tissue evidence="1">Leaf</tissue>
    </source>
</reference>
<evidence type="ECO:0000313" key="2">
    <source>
        <dbReference type="Proteomes" id="UP000233551"/>
    </source>
</evidence>
<protein>
    <submittedName>
        <fullName evidence="1">Uncharacterized protein</fullName>
    </submittedName>
</protein>
<dbReference type="Proteomes" id="UP000233551">
    <property type="component" value="Unassembled WGS sequence"/>
</dbReference>
<accession>A0A2I0IQ69</accession>
<dbReference type="EMBL" id="PGOL01002669">
    <property type="protein sequence ID" value="PKI46161.1"/>
    <property type="molecule type" value="Genomic_DNA"/>
</dbReference>
<keyword evidence="2" id="KW-1185">Reference proteome</keyword>